<keyword evidence="1" id="KW-0812">Transmembrane</keyword>
<feature type="transmembrane region" description="Helical" evidence="1">
    <location>
        <begin position="776"/>
        <end position="796"/>
    </location>
</feature>
<reference evidence="3 4" key="1">
    <citation type="journal article" date="2021" name="Commun. Biol.">
        <title>The genome of Shorea leprosula (Dipterocarpaceae) highlights the ecological relevance of drought in aseasonal tropical rainforests.</title>
        <authorList>
            <person name="Ng K.K.S."/>
            <person name="Kobayashi M.J."/>
            <person name="Fawcett J.A."/>
            <person name="Hatakeyama M."/>
            <person name="Paape T."/>
            <person name="Ng C.H."/>
            <person name="Ang C.C."/>
            <person name="Tnah L.H."/>
            <person name="Lee C.T."/>
            <person name="Nishiyama T."/>
            <person name="Sese J."/>
            <person name="O'Brien M.J."/>
            <person name="Copetti D."/>
            <person name="Mohd Noor M.I."/>
            <person name="Ong R.C."/>
            <person name="Putra M."/>
            <person name="Sireger I.Z."/>
            <person name="Indrioko S."/>
            <person name="Kosugi Y."/>
            <person name="Izuno A."/>
            <person name="Isagi Y."/>
            <person name="Lee S.L."/>
            <person name="Shimizu K.K."/>
        </authorList>
    </citation>
    <scope>NUCLEOTIDE SEQUENCE [LARGE SCALE GENOMIC DNA]</scope>
    <source>
        <strain evidence="3">214</strain>
    </source>
</reference>
<dbReference type="EMBL" id="BPVZ01000262">
    <property type="protein sequence ID" value="GKV48606.1"/>
    <property type="molecule type" value="Genomic_DNA"/>
</dbReference>
<dbReference type="PANTHER" id="PTHR24177:SF103">
    <property type="entry name" value="PGG DOMAIN-CONTAINING PROTEIN"/>
    <property type="match status" value="1"/>
</dbReference>
<accession>A0AAV5MF97</accession>
<dbReference type="Gene3D" id="1.25.40.20">
    <property type="entry name" value="Ankyrin repeat-containing domain"/>
    <property type="match status" value="3"/>
</dbReference>
<dbReference type="AlphaFoldDB" id="A0AAV5MF97"/>
<protein>
    <recommendedName>
        <fullName evidence="2">PGG domain-containing protein</fullName>
    </recommendedName>
</protein>
<dbReference type="InterPro" id="IPR002110">
    <property type="entry name" value="Ankyrin_rpt"/>
</dbReference>
<feature type="transmembrane region" description="Helical" evidence="1">
    <location>
        <begin position="699"/>
        <end position="722"/>
    </location>
</feature>
<dbReference type="SUPFAM" id="SSF48403">
    <property type="entry name" value="Ankyrin repeat"/>
    <property type="match status" value="1"/>
</dbReference>
<evidence type="ECO:0000259" key="2">
    <source>
        <dbReference type="Pfam" id="PF13962"/>
    </source>
</evidence>
<keyword evidence="4" id="KW-1185">Reference proteome</keyword>
<dbReference type="GO" id="GO:0016020">
    <property type="term" value="C:membrane"/>
    <property type="evidence" value="ECO:0007669"/>
    <property type="project" value="TreeGrafter"/>
</dbReference>
<dbReference type="InterPro" id="IPR036770">
    <property type="entry name" value="Ankyrin_rpt-contain_sf"/>
</dbReference>
<comment type="caution">
    <text evidence="3">The sequence shown here is derived from an EMBL/GenBank/DDBJ whole genome shotgun (WGS) entry which is preliminary data.</text>
</comment>
<dbReference type="Proteomes" id="UP001054252">
    <property type="component" value="Unassembled WGS sequence"/>
</dbReference>
<evidence type="ECO:0000313" key="3">
    <source>
        <dbReference type="EMBL" id="GKV48606.1"/>
    </source>
</evidence>
<sequence length="816" mass="91726">MEMNTNATENNSIAKKLFHSAMKGEWDKVLEMYRQDSAAYRAKITQSGDTALHVAVWNIKVDIVEELVSIIKQNDSTREALKVANERGNTALHIAASVGNWRICNCIAEVDHSLIGVRNRDDETPLFVAALHGKKDAFLCLNDHLESNPELRYSYSRKKDGQTILHCAISGDYFDLAFQIIHWYKRLVNSEDKDGLSPLHILASKPTAFRSGCHLGWGRGIIYHCIFVDDLRVDFSPTNMSKEMQSMNYPDNYQTCIHFLKLLKRLVKLVFGSSNCMEKDEENPQGQQLLPLNYRTCFDFVKLVSKAMLIVFGLGSRRIKKLEEKKKKHTWSVQVMNELLNHASDVKYKDNGISSLSPSEVALEGEAFLENDHPQRQIMSSDNDQNQEQNGYKALEIEVEGDDETKEGISEMKEETFILIAAKGGTTEMVEKIQKLCGVAIHDMNSEKKNKVLLAVERRQPHVYQRSITKETPFLSAAKCGITEMVEKILEVCPVAIHDMNSEKRNMVLLAVESQQPHVYQRNIMKETPILIAARYGITEMVGRILEVCPTAIQDINSEKKNIALLAAENRQPQVLQLLLQQNNMKESLFGAVDANGNSALHLAAMLTDLKPWRIPGAALQMQWEIKWYKGKTPKDIFSDTHSDLVEKGGKWLTNTSESCSVVAALIATVAFATSSTVPGGTQDRTGKPNMESQPAFNVFAFSSITALCFSITALVMFLVILTSRYQERDFMTHLPKKLLFGLTSLFVSIASMLVSFCAGHFLILKENLKYAAFPVYAVTCLPVTLFAAAQFPLYFDLARATLKKVPQRSYRAVSP</sequence>
<organism evidence="3 4">
    <name type="scientific">Rubroshorea leprosula</name>
    <dbReference type="NCBI Taxonomy" id="152421"/>
    <lineage>
        <taxon>Eukaryota</taxon>
        <taxon>Viridiplantae</taxon>
        <taxon>Streptophyta</taxon>
        <taxon>Embryophyta</taxon>
        <taxon>Tracheophyta</taxon>
        <taxon>Spermatophyta</taxon>
        <taxon>Magnoliopsida</taxon>
        <taxon>eudicotyledons</taxon>
        <taxon>Gunneridae</taxon>
        <taxon>Pentapetalae</taxon>
        <taxon>rosids</taxon>
        <taxon>malvids</taxon>
        <taxon>Malvales</taxon>
        <taxon>Dipterocarpaceae</taxon>
        <taxon>Rubroshorea</taxon>
    </lineage>
</organism>
<evidence type="ECO:0000256" key="1">
    <source>
        <dbReference type="SAM" id="Phobius"/>
    </source>
</evidence>
<name>A0AAV5MF97_9ROSI</name>
<feature type="transmembrane region" description="Helical" evidence="1">
    <location>
        <begin position="743"/>
        <end position="764"/>
    </location>
</feature>
<dbReference type="Pfam" id="PF13962">
    <property type="entry name" value="PGG"/>
    <property type="match status" value="1"/>
</dbReference>
<feature type="domain" description="PGG" evidence="2">
    <location>
        <begin position="651"/>
        <end position="763"/>
    </location>
</feature>
<dbReference type="SMART" id="SM00248">
    <property type="entry name" value="ANK"/>
    <property type="match status" value="8"/>
</dbReference>
<dbReference type="InterPro" id="IPR026961">
    <property type="entry name" value="PGG_dom"/>
</dbReference>
<keyword evidence="1" id="KW-1133">Transmembrane helix</keyword>
<proteinExistence type="predicted"/>
<dbReference type="PANTHER" id="PTHR24177">
    <property type="entry name" value="CASKIN"/>
    <property type="match status" value="1"/>
</dbReference>
<keyword evidence="1" id="KW-0472">Membrane</keyword>
<evidence type="ECO:0000313" key="4">
    <source>
        <dbReference type="Proteomes" id="UP001054252"/>
    </source>
</evidence>
<gene>
    <name evidence="3" type="ORF">SLEP1_g55403</name>
</gene>